<dbReference type="OrthoDB" id="1470350at2759"/>
<evidence type="ECO:0000313" key="3">
    <source>
        <dbReference type="EMBL" id="KAF8696972.1"/>
    </source>
</evidence>
<keyword evidence="2" id="KW-0472">Membrane</keyword>
<dbReference type="EMBL" id="JACEFO010001880">
    <property type="protein sequence ID" value="KAF8696972.1"/>
    <property type="molecule type" value="Genomic_DNA"/>
</dbReference>
<feature type="region of interest" description="Disordered" evidence="1">
    <location>
        <begin position="181"/>
        <end position="202"/>
    </location>
</feature>
<evidence type="ECO:0000313" key="4">
    <source>
        <dbReference type="Proteomes" id="UP000636709"/>
    </source>
</evidence>
<comment type="caution">
    <text evidence="3">The sequence shown here is derived from an EMBL/GenBank/DDBJ whole genome shotgun (WGS) entry which is preliminary data.</text>
</comment>
<gene>
    <name evidence="3" type="ORF">HU200_036617</name>
</gene>
<keyword evidence="2" id="KW-0812">Transmembrane</keyword>
<dbReference type="Proteomes" id="UP000636709">
    <property type="component" value="Unassembled WGS sequence"/>
</dbReference>
<keyword evidence="4" id="KW-1185">Reference proteome</keyword>
<name>A0A835BGW2_9POAL</name>
<accession>A0A835BGW2</accession>
<reference evidence="3" key="1">
    <citation type="submission" date="2020-07" db="EMBL/GenBank/DDBJ databases">
        <title>Genome sequence and genetic diversity analysis of an under-domesticated orphan crop, white fonio (Digitaria exilis).</title>
        <authorList>
            <person name="Bennetzen J.L."/>
            <person name="Chen S."/>
            <person name="Ma X."/>
            <person name="Wang X."/>
            <person name="Yssel A.E.J."/>
            <person name="Chaluvadi S.R."/>
            <person name="Johnson M."/>
            <person name="Gangashetty P."/>
            <person name="Hamidou F."/>
            <person name="Sanogo M.D."/>
            <person name="Zwaenepoel A."/>
            <person name="Wallace J."/>
            <person name="Van De Peer Y."/>
            <person name="Van Deynze A."/>
        </authorList>
    </citation>
    <scope>NUCLEOTIDE SEQUENCE</scope>
    <source>
        <tissue evidence="3">Leaves</tissue>
    </source>
</reference>
<proteinExistence type="predicted"/>
<feature type="transmembrane region" description="Helical" evidence="2">
    <location>
        <begin position="17"/>
        <end position="39"/>
    </location>
</feature>
<dbReference type="AlphaFoldDB" id="A0A835BGW2"/>
<protein>
    <submittedName>
        <fullName evidence="3">Uncharacterized protein</fullName>
    </submittedName>
</protein>
<keyword evidence="2" id="KW-1133">Transmembrane helix</keyword>
<organism evidence="3 4">
    <name type="scientific">Digitaria exilis</name>
    <dbReference type="NCBI Taxonomy" id="1010633"/>
    <lineage>
        <taxon>Eukaryota</taxon>
        <taxon>Viridiplantae</taxon>
        <taxon>Streptophyta</taxon>
        <taxon>Embryophyta</taxon>
        <taxon>Tracheophyta</taxon>
        <taxon>Spermatophyta</taxon>
        <taxon>Magnoliopsida</taxon>
        <taxon>Liliopsida</taxon>
        <taxon>Poales</taxon>
        <taxon>Poaceae</taxon>
        <taxon>PACMAD clade</taxon>
        <taxon>Panicoideae</taxon>
        <taxon>Panicodae</taxon>
        <taxon>Paniceae</taxon>
        <taxon>Anthephorinae</taxon>
        <taxon>Digitaria</taxon>
    </lineage>
</organism>
<evidence type="ECO:0000256" key="2">
    <source>
        <dbReference type="SAM" id="Phobius"/>
    </source>
</evidence>
<sequence>MATRALLLLRETPPCTLAALAAAVALVWLAAWTLEWAWWSPRRLERALRAQGLKGTRYRLFTGDLPENARLMTKPLPLGCHDIIPRVLPMHDKVSMVVSKTWLPQAAPAAAASRTCSANNVGPAAALSEDKVLHIWLRLLRVGLGLQPMLLSVRPHPPPPASCTATIATTCTTAAATTYRRRPRGCQTHPPPPSTSTSAATAASRFLHSCHRHHQHIRLRHHLQAAATYTFVVATTCRRRLPTHPPLPRED</sequence>
<evidence type="ECO:0000256" key="1">
    <source>
        <dbReference type="SAM" id="MobiDB-lite"/>
    </source>
</evidence>